<dbReference type="InterPro" id="IPR004638">
    <property type="entry name" value="EmrB-like"/>
</dbReference>
<dbReference type="GO" id="GO:0022857">
    <property type="term" value="F:transmembrane transporter activity"/>
    <property type="evidence" value="ECO:0007669"/>
    <property type="project" value="InterPro"/>
</dbReference>
<proteinExistence type="inferred from homology"/>
<comment type="subcellular location">
    <subcellularLocation>
        <location evidence="1">Cell membrane</location>
        <topology evidence="1">Multi-pass membrane protein</topology>
    </subcellularLocation>
</comment>
<dbReference type="GO" id="GO:0005886">
    <property type="term" value="C:plasma membrane"/>
    <property type="evidence" value="ECO:0007669"/>
    <property type="project" value="UniProtKB-SubCell"/>
</dbReference>
<feature type="transmembrane region" description="Helical" evidence="8">
    <location>
        <begin position="86"/>
        <end position="105"/>
    </location>
</feature>
<dbReference type="NCBIfam" id="TIGR00711">
    <property type="entry name" value="efflux_EmrB"/>
    <property type="match status" value="1"/>
</dbReference>
<keyword evidence="3" id="KW-0813">Transport</keyword>
<feature type="transmembrane region" description="Helical" evidence="8">
    <location>
        <begin position="277"/>
        <end position="303"/>
    </location>
</feature>
<dbReference type="STRING" id="1002526.SAMN05216578_10421"/>
<feature type="transmembrane region" description="Helical" evidence="8">
    <location>
        <begin position="207"/>
        <end position="226"/>
    </location>
</feature>
<feature type="transmembrane region" description="Helical" evidence="8">
    <location>
        <begin position="370"/>
        <end position="394"/>
    </location>
</feature>
<feature type="transmembrane region" description="Helical" evidence="8">
    <location>
        <begin position="315"/>
        <end position="334"/>
    </location>
</feature>
<evidence type="ECO:0000256" key="2">
    <source>
        <dbReference type="ARBA" id="ARBA00008537"/>
    </source>
</evidence>
<keyword evidence="7 8" id="KW-0472">Membrane</keyword>
<protein>
    <submittedName>
        <fullName evidence="10">MFS transporter, DHA2 family, multidrug resistance protein</fullName>
    </submittedName>
</protein>
<dbReference type="AlphaFoldDB" id="A0A1I6BGJ3"/>
<dbReference type="InterPro" id="IPR036259">
    <property type="entry name" value="MFS_trans_sf"/>
</dbReference>
<dbReference type="CDD" id="cd17503">
    <property type="entry name" value="MFS_LmrB_MDR_like"/>
    <property type="match status" value="1"/>
</dbReference>
<feature type="transmembrane region" description="Helical" evidence="8">
    <location>
        <begin position="145"/>
        <end position="162"/>
    </location>
</feature>
<organism evidence="10 11">
    <name type="scientific">Halopseudomonas formosensis</name>
    <dbReference type="NCBI Taxonomy" id="1002526"/>
    <lineage>
        <taxon>Bacteria</taxon>
        <taxon>Pseudomonadati</taxon>
        <taxon>Pseudomonadota</taxon>
        <taxon>Gammaproteobacteria</taxon>
        <taxon>Pseudomonadales</taxon>
        <taxon>Pseudomonadaceae</taxon>
        <taxon>Halopseudomonas</taxon>
    </lineage>
</organism>
<dbReference type="SUPFAM" id="SSF103473">
    <property type="entry name" value="MFS general substrate transporter"/>
    <property type="match status" value="1"/>
</dbReference>
<dbReference type="RefSeq" id="WP_235818595.1">
    <property type="nucleotide sequence ID" value="NZ_FOYD01000004.1"/>
</dbReference>
<keyword evidence="6 8" id="KW-1133">Transmembrane helix</keyword>
<feature type="transmembrane region" description="Helical" evidence="8">
    <location>
        <begin position="406"/>
        <end position="426"/>
    </location>
</feature>
<dbReference type="Gene3D" id="1.20.1250.20">
    <property type="entry name" value="MFS general substrate transporter like domains"/>
    <property type="match status" value="1"/>
</dbReference>
<name>A0A1I6BGJ3_9GAMM</name>
<feature type="transmembrane region" description="Helical" evidence="8">
    <location>
        <begin position="485"/>
        <end position="506"/>
    </location>
</feature>
<dbReference type="InterPro" id="IPR020846">
    <property type="entry name" value="MFS_dom"/>
</dbReference>
<feature type="transmembrane region" description="Helical" evidence="8">
    <location>
        <begin position="18"/>
        <end position="38"/>
    </location>
</feature>
<gene>
    <name evidence="10" type="ORF">SAMN05216578_10421</name>
</gene>
<feature type="transmembrane region" description="Helical" evidence="8">
    <location>
        <begin position="238"/>
        <end position="257"/>
    </location>
</feature>
<dbReference type="PROSITE" id="PS50850">
    <property type="entry name" value="MFS"/>
    <property type="match status" value="1"/>
</dbReference>
<keyword evidence="4" id="KW-1003">Cell membrane</keyword>
<feature type="transmembrane region" description="Helical" evidence="8">
    <location>
        <begin position="111"/>
        <end position="133"/>
    </location>
</feature>
<evidence type="ECO:0000256" key="4">
    <source>
        <dbReference type="ARBA" id="ARBA00022475"/>
    </source>
</evidence>
<evidence type="ECO:0000256" key="6">
    <source>
        <dbReference type="ARBA" id="ARBA00022989"/>
    </source>
</evidence>
<dbReference type="EMBL" id="FOYD01000004">
    <property type="protein sequence ID" value="SFQ80053.1"/>
    <property type="molecule type" value="Genomic_DNA"/>
</dbReference>
<accession>A0A1I6BGJ3</accession>
<evidence type="ECO:0000256" key="7">
    <source>
        <dbReference type="ARBA" id="ARBA00023136"/>
    </source>
</evidence>
<evidence type="ECO:0000256" key="8">
    <source>
        <dbReference type="SAM" id="Phobius"/>
    </source>
</evidence>
<dbReference type="FunFam" id="1.20.1720.10:FF:000016">
    <property type="entry name" value="EmrB/QacA family drug resistance transporter"/>
    <property type="match status" value="1"/>
</dbReference>
<dbReference type="PANTHER" id="PTHR42718">
    <property type="entry name" value="MAJOR FACILITATOR SUPERFAMILY MULTIDRUG TRANSPORTER MFSC"/>
    <property type="match status" value="1"/>
</dbReference>
<sequence>MTDTLAPGYIPPPTRRDWIAILSAILGAFMAILDIQIINSSLKDIQGALSATIEEGSWISTSYLVAEIIIIPLAAWLAMVLSPRRFAVSISVLFVIASLLCSMAWSLQSMIVFRVLQGLAGGALIPFAFSLVLTKLPLDIRPKGMALFAITATFAPSIGPTIGGWLTENFGWEWIFYINVVPGALMTLGLLYGLDRSPPRWELLRKGDYAGIVTMAIGLGCLQVCLEEGHREDWLESSYIITLGSIALISLACFVILQLSRDNHLVNLRLLTQRNFLLGSLANIGLGVGLYGTVFVLPVYLAQIQGYNALQIGQVIMWLGLPQLLLIPLVPVLMRHIPPRFICATGFLLFATGSFLSGSLNPDFAGDQFIAIQILRAMGQPLVLVPLSIIATAMIPPSQAGSASSLYNILRNLGGAMGIAMLATVLDSRAAYYFDILRSHVTPGNPAAAERLTLLTEHLGSAEAALRLLDGQVRQQAQIMAYNDAFHAIAIMLGLSLLCIIMTRGLPKAAR</sequence>
<evidence type="ECO:0000259" key="9">
    <source>
        <dbReference type="PROSITE" id="PS50850"/>
    </source>
</evidence>
<dbReference type="PANTHER" id="PTHR42718:SF9">
    <property type="entry name" value="MAJOR FACILITATOR SUPERFAMILY MULTIDRUG TRANSPORTER MFSC"/>
    <property type="match status" value="1"/>
</dbReference>
<feature type="transmembrane region" description="Helical" evidence="8">
    <location>
        <begin position="341"/>
        <end position="358"/>
    </location>
</feature>
<dbReference type="Proteomes" id="UP000242815">
    <property type="component" value="Unassembled WGS sequence"/>
</dbReference>
<feature type="transmembrane region" description="Helical" evidence="8">
    <location>
        <begin position="58"/>
        <end position="79"/>
    </location>
</feature>
<evidence type="ECO:0000256" key="5">
    <source>
        <dbReference type="ARBA" id="ARBA00022692"/>
    </source>
</evidence>
<evidence type="ECO:0000256" key="1">
    <source>
        <dbReference type="ARBA" id="ARBA00004651"/>
    </source>
</evidence>
<feature type="domain" description="Major facilitator superfamily (MFS) profile" evidence="9">
    <location>
        <begin position="20"/>
        <end position="511"/>
    </location>
</feature>
<feature type="transmembrane region" description="Helical" evidence="8">
    <location>
        <begin position="174"/>
        <end position="195"/>
    </location>
</feature>
<evidence type="ECO:0000256" key="3">
    <source>
        <dbReference type="ARBA" id="ARBA00022448"/>
    </source>
</evidence>
<keyword evidence="5 8" id="KW-0812">Transmembrane</keyword>
<evidence type="ECO:0000313" key="10">
    <source>
        <dbReference type="EMBL" id="SFQ80053.1"/>
    </source>
</evidence>
<dbReference type="Pfam" id="PF07690">
    <property type="entry name" value="MFS_1"/>
    <property type="match status" value="1"/>
</dbReference>
<dbReference type="InterPro" id="IPR011701">
    <property type="entry name" value="MFS"/>
</dbReference>
<comment type="similarity">
    <text evidence="2">Belongs to the major facilitator superfamily. EmrB family.</text>
</comment>
<evidence type="ECO:0000313" key="11">
    <source>
        <dbReference type="Proteomes" id="UP000242815"/>
    </source>
</evidence>
<reference evidence="10 11" key="1">
    <citation type="submission" date="2016-10" db="EMBL/GenBank/DDBJ databases">
        <authorList>
            <person name="de Groot N.N."/>
        </authorList>
    </citation>
    <scope>NUCLEOTIDE SEQUENCE [LARGE SCALE GENOMIC DNA]</scope>
    <source>
        <strain evidence="10 11">JCM 18415</strain>
    </source>
</reference>